<evidence type="ECO:0000256" key="5">
    <source>
        <dbReference type="ARBA" id="ARBA00022989"/>
    </source>
</evidence>
<dbReference type="GO" id="GO:0008374">
    <property type="term" value="F:O-acyltransferase activity"/>
    <property type="evidence" value="ECO:0007669"/>
    <property type="project" value="InterPro"/>
</dbReference>
<evidence type="ECO:0000256" key="6">
    <source>
        <dbReference type="ARBA" id="ARBA00023098"/>
    </source>
</evidence>
<evidence type="ECO:0000256" key="9">
    <source>
        <dbReference type="SAM" id="Phobius"/>
    </source>
</evidence>
<dbReference type="PANTHER" id="PTHR31595:SF11">
    <property type="entry name" value="LONG-CHAIN-ALCOHOL O-FATTY-ACYLTRANSFERASE 1-RELATED"/>
    <property type="match status" value="1"/>
</dbReference>
<feature type="domain" description="Wax synthase" evidence="10">
    <location>
        <begin position="189"/>
        <end position="275"/>
    </location>
</feature>
<evidence type="ECO:0000259" key="10">
    <source>
        <dbReference type="Pfam" id="PF13813"/>
    </source>
</evidence>
<feature type="transmembrane region" description="Helical" evidence="9">
    <location>
        <begin position="65"/>
        <end position="84"/>
    </location>
</feature>
<keyword evidence="6" id="KW-0443">Lipid metabolism</keyword>
<evidence type="ECO:0000256" key="3">
    <source>
        <dbReference type="ARBA" id="ARBA00022679"/>
    </source>
</evidence>
<feature type="transmembrane region" description="Helical" evidence="9">
    <location>
        <begin position="96"/>
        <end position="117"/>
    </location>
</feature>
<evidence type="ECO:0000256" key="2">
    <source>
        <dbReference type="ARBA" id="ARBA00007282"/>
    </source>
</evidence>
<dbReference type="Pfam" id="PF13813">
    <property type="entry name" value="MBOAT_2"/>
    <property type="match status" value="1"/>
</dbReference>
<comment type="subcellular location">
    <subcellularLocation>
        <location evidence="1">Membrane</location>
        <topology evidence="1">Multi-pass membrane protein</topology>
    </subcellularLocation>
</comment>
<accession>A0A7N0VBK9</accession>
<dbReference type="InterPro" id="IPR044851">
    <property type="entry name" value="Wax_synthase"/>
</dbReference>
<evidence type="ECO:0000313" key="12">
    <source>
        <dbReference type="Proteomes" id="UP000594263"/>
    </source>
</evidence>
<evidence type="ECO:0000313" key="11">
    <source>
        <dbReference type="EnsemblPlants" id="Kaladp0515s0214.1.v1.1.CDS.1"/>
    </source>
</evidence>
<evidence type="ECO:0000256" key="4">
    <source>
        <dbReference type="ARBA" id="ARBA00022692"/>
    </source>
</evidence>
<feature type="transmembrane region" description="Helical" evidence="9">
    <location>
        <begin position="129"/>
        <end position="150"/>
    </location>
</feature>
<proteinExistence type="inferred from homology"/>
<comment type="similarity">
    <text evidence="2">Belongs to the wax synthase family.</text>
</comment>
<feature type="transmembrane region" description="Helical" evidence="9">
    <location>
        <begin position="12"/>
        <end position="29"/>
    </location>
</feature>
<dbReference type="InterPro" id="IPR032805">
    <property type="entry name" value="Wax_synthase_dom"/>
</dbReference>
<keyword evidence="3" id="KW-0808">Transferase</keyword>
<feature type="transmembrane region" description="Helical" evidence="9">
    <location>
        <begin position="303"/>
        <end position="322"/>
    </location>
</feature>
<keyword evidence="8" id="KW-0012">Acyltransferase</keyword>
<keyword evidence="4 9" id="KW-0812">Transmembrane</keyword>
<keyword evidence="12" id="KW-1185">Reference proteome</keyword>
<protein>
    <recommendedName>
        <fullName evidence="10">Wax synthase domain-containing protein</fullName>
    </recommendedName>
</protein>
<name>A0A7N0VBK9_KALFE</name>
<dbReference type="PANTHER" id="PTHR31595">
    <property type="entry name" value="LONG-CHAIN-ALCOHOL O-FATTY-ACYLTRANSFERASE 3-RELATED"/>
    <property type="match status" value="1"/>
</dbReference>
<dbReference type="Gramene" id="Kaladp0515s0214.1.v1.1">
    <property type="protein sequence ID" value="Kaladp0515s0214.1.v1.1.CDS.1"/>
    <property type="gene ID" value="Kaladp0515s0214.v1.1"/>
</dbReference>
<dbReference type="AlphaFoldDB" id="A0A7N0VBK9"/>
<keyword evidence="7 9" id="KW-0472">Membrane</keyword>
<sequence length="333" mass="38235">MTHYLLEASDALFQNPSILLLLSLAHAHIFLNKVLLHGPSLVRLAAVIPTIYIFSVIPWSFPSALIRGLLSYFITWIASFKLLAFCFRRTTGGPRVIPTSTASSFLDFATIAIFPFKPNEAVKDNAARSIFWDVAPLAWLVTLLNLYILIIQRSQTTSNYHFSILLFYLAAVFSWQILVRFMTRYEVVPVFDKPYLATSLREFWGKRWNKYSSFMLRLTVYDPARTLLNRCVGITSARLTATLVTLAVSGVMHELMAYYITCGKKPTWEASWYFVLQGVSMWCESLLKYVWLRVLRWRPIRPITSMLLVDGFVVASFYLFIFKPISKSGQNQC</sequence>
<keyword evidence="5 9" id="KW-1133">Transmembrane helix</keyword>
<evidence type="ECO:0000256" key="8">
    <source>
        <dbReference type="ARBA" id="ARBA00023315"/>
    </source>
</evidence>
<feature type="transmembrane region" description="Helical" evidence="9">
    <location>
        <begin position="162"/>
        <end position="182"/>
    </location>
</feature>
<dbReference type="OMA" id="FFITWIT"/>
<evidence type="ECO:0000256" key="1">
    <source>
        <dbReference type="ARBA" id="ARBA00004141"/>
    </source>
</evidence>
<organism evidence="11 12">
    <name type="scientific">Kalanchoe fedtschenkoi</name>
    <name type="common">Lavender scallops</name>
    <name type="synonym">South American air plant</name>
    <dbReference type="NCBI Taxonomy" id="63787"/>
    <lineage>
        <taxon>Eukaryota</taxon>
        <taxon>Viridiplantae</taxon>
        <taxon>Streptophyta</taxon>
        <taxon>Embryophyta</taxon>
        <taxon>Tracheophyta</taxon>
        <taxon>Spermatophyta</taxon>
        <taxon>Magnoliopsida</taxon>
        <taxon>eudicotyledons</taxon>
        <taxon>Gunneridae</taxon>
        <taxon>Pentapetalae</taxon>
        <taxon>Saxifragales</taxon>
        <taxon>Crassulaceae</taxon>
        <taxon>Kalanchoe</taxon>
    </lineage>
</organism>
<dbReference type="GO" id="GO:0006629">
    <property type="term" value="P:lipid metabolic process"/>
    <property type="evidence" value="ECO:0007669"/>
    <property type="project" value="UniProtKB-KW"/>
</dbReference>
<evidence type="ECO:0000256" key="7">
    <source>
        <dbReference type="ARBA" id="ARBA00023136"/>
    </source>
</evidence>
<dbReference type="EnsemblPlants" id="Kaladp0515s0214.1.v1.1">
    <property type="protein sequence ID" value="Kaladp0515s0214.1.v1.1.CDS.1"/>
    <property type="gene ID" value="Kaladp0515s0214.v1.1"/>
</dbReference>
<dbReference type="Proteomes" id="UP000594263">
    <property type="component" value="Unplaced"/>
</dbReference>
<dbReference type="GO" id="GO:0016020">
    <property type="term" value="C:membrane"/>
    <property type="evidence" value="ECO:0007669"/>
    <property type="project" value="UniProtKB-SubCell"/>
</dbReference>
<feature type="transmembrane region" description="Helical" evidence="9">
    <location>
        <begin position="41"/>
        <end position="59"/>
    </location>
</feature>
<reference evidence="11" key="1">
    <citation type="submission" date="2021-01" db="UniProtKB">
        <authorList>
            <consortium name="EnsemblPlants"/>
        </authorList>
    </citation>
    <scope>IDENTIFICATION</scope>
</reference>